<evidence type="ECO:0000256" key="9">
    <source>
        <dbReference type="SAM" id="Phobius"/>
    </source>
</evidence>
<feature type="transmembrane region" description="Helical" evidence="9">
    <location>
        <begin position="212"/>
        <end position="236"/>
    </location>
</feature>
<comment type="catalytic activity">
    <reaction evidence="6">
        <text>4 Fe(II)-[cytochrome c] + O2 + 8 H(+)(in) = 4 Fe(III)-[cytochrome c] + 2 H2O + 4 H(+)(out)</text>
        <dbReference type="Rhea" id="RHEA:11436"/>
        <dbReference type="Rhea" id="RHEA-COMP:10350"/>
        <dbReference type="Rhea" id="RHEA-COMP:14399"/>
        <dbReference type="ChEBI" id="CHEBI:15377"/>
        <dbReference type="ChEBI" id="CHEBI:15378"/>
        <dbReference type="ChEBI" id="CHEBI:15379"/>
        <dbReference type="ChEBI" id="CHEBI:29033"/>
        <dbReference type="ChEBI" id="CHEBI:29034"/>
        <dbReference type="EC" id="7.1.1.9"/>
    </reaction>
</comment>
<evidence type="ECO:0000256" key="2">
    <source>
        <dbReference type="ARBA" id="ARBA00022660"/>
    </source>
</evidence>
<gene>
    <name evidence="11" type="primary">ctaD</name>
    <name evidence="11" type="ORF">GCM10023209_04290</name>
</gene>
<dbReference type="RefSeq" id="WP_259546921.1">
    <property type="nucleotide sequence ID" value="NZ_BAABHW010000001.1"/>
</dbReference>
<keyword evidence="7" id="KW-0813">Transport</keyword>
<feature type="transmembrane region" description="Helical" evidence="9">
    <location>
        <begin position="447"/>
        <end position="466"/>
    </location>
</feature>
<comment type="caution">
    <text evidence="11">The sequence shown here is derived from an EMBL/GenBank/DDBJ whole genome shotgun (WGS) entry which is preliminary data.</text>
</comment>
<feature type="region of interest" description="Disordered" evidence="8">
    <location>
        <begin position="609"/>
        <end position="632"/>
    </location>
</feature>
<protein>
    <submittedName>
        <fullName evidence="11">Cytochrome c oxidase subunit I</fullName>
    </submittedName>
</protein>
<feature type="transmembrane region" description="Helical" evidence="9">
    <location>
        <begin position="486"/>
        <end position="506"/>
    </location>
</feature>
<feature type="transmembrane region" description="Helical" evidence="9">
    <location>
        <begin position="293"/>
        <end position="320"/>
    </location>
</feature>
<dbReference type="InterPro" id="IPR036927">
    <property type="entry name" value="Cyt_c_oxase-like_su1_sf"/>
</dbReference>
<evidence type="ECO:0000313" key="11">
    <source>
        <dbReference type="EMBL" id="GAA5066082.1"/>
    </source>
</evidence>
<dbReference type="Gene3D" id="1.20.210.10">
    <property type="entry name" value="Cytochrome c oxidase-like, subunit I domain"/>
    <property type="match status" value="2"/>
</dbReference>
<dbReference type="PRINTS" id="PR01165">
    <property type="entry name" value="CYCOXIDASEI"/>
</dbReference>
<feature type="transmembrane region" description="Helical" evidence="9">
    <location>
        <begin position="256"/>
        <end position="281"/>
    </location>
</feature>
<dbReference type="Pfam" id="PF00115">
    <property type="entry name" value="COX1"/>
    <property type="match status" value="1"/>
</dbReference>
<evidence type="ECO:0000256" key="6">
    <source>
        <dbReference type="ARBA" id="ARBA00047816"/>
    </source>
</evidence>
<dbReference type="EMBL" id="BAABHW010000001">
    <property type="protein sequence ID" value="GAA5066082.1"/>
    <property type="molecule type" value="Genomic_DNA"/>
</dbReference>
<feature type="transmembrane region" description="Helical" evidence="9">
    <location>
        <begin position="173"/>
        <end position="192"/>
    </location>
</feature>
<evidence type="ECO:0000256" key="5">
    <source>
        <dbReference type="ARBA" id="ARBA00023136"/>
    </source>
</evidence>
<feature type="transmembrane region" description="Helical" evidence="9">
    <location>
        <begin position="518"/>
        <end position="539"/>
    </location>
</feature>
<evidence type="ECO:0000256" key="4">
    <source>
        <dbReference type="ARBA" id="ARBA00022989"/>
    </source>
</evidence>
<dbReference type="CDD" id="cd01663">
    <property type="entry name" value="Cyt_c_Oxidase_I"/>
    <property type="match status" value="1"/>
</dbReference>
<feature type="transmembrane region" description="Helical" evidence="9">
    <location>
        <begin position="376"/>
        <end position="400"/>
    </location>
</feature>
<comment type="similarity">
    <text evidence="7">Belongs to the heme-copper respiratory oxidase family.</text>
</comment>
<dbReference type="InterPro" id="IPR033944">
    <property type="entry name" value="Cyt_c_oxase_su1_dom"/>
</dbReference>
<keyword evidence="7" id="KW-0249">Electron transport</keyword>
<feature type="transmembrane region" description="Helical" evidence="9">
    <location>
        <begin position="340"/>
        <end position="364"/>
    </location>
</feature>
<keyword evidence="7" id="KW-0408">Iron</keyword>
<keyword evidence="4 9" id="KW-1133">Transmembrane helix</keyword>
<evidence type="ECO:0000256" key="8">
    <source>
        <dbReference type="SAM" id="MobiDB-lite"/>
    </source>
</evidence>
<feature type="domain" description="Cytochrome oxidase subunit I profile" evidence="10">
    <location>
        <begin position="20"/>
        <end position="624"/>
    </location>
</feature>
<feature type="compositionally biased region" description="Basic and acidic residues" evidence="8">
    <location>
        <begin position="615"/>
        <end position="632"/>
    </location>
</feature>
<evidence type="ECO:0000256" key="7">
    <source>
        <dbReference type="RuleBase" id="RU000370"/>
    </source>
</evidence>
<name>A0ABP9KVK2_9RHOB</name>
<keyword evidence="2 7" id="KW-0679">Respiratory chain</keyword>
<keyword evidence="5 9" id="KW-0472">Membrane</keyword>
<dbReference type="SUPFAM" id="SSF81442">
    <property type="entry name" value="Cytochrome c oxidase subunit I-like"/>
    <property type="match status" value="2"/>
</dbReference>
<keyword evidence="7" id="KW-0479">Metal-binding</keyword>
<dbReference type="PROSITE" id="PS00077">
    <property type="entry name" value="COX1_CUB"/>
    <property type="match status" value="1"/>
</dbReference>
<dbReference type="InterPro" id="IPR023616">
    <property type="entry name" value="Cyt_c_oxase-like_su1_dom"/>
</dbReference>
<sequence>MADATLSGHDHERPGFLTRWFMSTNHKDIGLLYLFTAGLVGLVSVIFTVYMRMELMEPGVQYMYVAFEGAPGMIESIFTRAGEALATAGGGANAFADQLSSLQGSILGAASGTGDEARVVIDGSLRAEVIDVLDAAAASANPAEASTLLALRDQLDGSPDGHLWNVLITGHGVLMMFFVVIPALFGGFGNYFMPLMIGAPDMAFPRLNNLSYWLYVAGTALAFCAVFIDGGAGPGWTFYPPLSWQDAATSRAVDFAIFAVHVSGASSILGSINFITTFLNMRAPGMTLHKVPLFAWSIFVTAWLLLLSLPVLAGAITMLLTDRNFGTTFFDVSGGGDPVLFQHIFWFFGHPEVYIVILPAFGIISHVVSTFSKKPIFGYLPMVYALVAIGGLGFVVWAHHMYTVGMTLTQQAYFMVATMVIAVPTGIKIFSWIATMWQGSIEFKTPMLFAIGFIFLFTVGGVTGIILSQAGVDRAYHDTYYVVAHFHYVMSLGAVFGIFAGIYYWFGKMSGRQYPEWAGKLHFWLFFIGANLTFFPQHFLGRQGMPRRYIDYPEAFATWNYVSSIGAFLSFASFLFFLGIVAYALFAGRRVEEPAYWGEHADTLEWTLPNPPPEHTFEELPTREMWDRQPHH</sequence>
<comment type="subcellular location">
    <subcellularLocation>
        <location evidence="1">Membrane</location>
        <topology evidence="1">Multi-pass membrane protein</topology>
    </subcellularLocation>
</comment>
<dbReference type="Proteomes" id="UP001499910">
    <property type="component" value="Unassembled WGS sequence"/>
</dbReference>
<reference evidence="12" key="1">
    <citation type="journal article" date="2019" name="Int. J. Syst. Evol. Microbiol.">
        <title>The Global Catalogue of Microorganisms (GCM) 10K type strain sequencing project: providing services to taxonomists for standard genome sequencing and annotation.</title>
        <authorList>
            <consortium name="The Broad Institute Genomics Platform"/>
            <consortium name="The Broad Institute Genome Sequencing Center for Infectious Disease"/>
            <person name="Wu L."/>
            <person name="Ma J."/>
        </authorList>
    </citation>
    <scope>NUCLEOTIDE SEQUENCE [LARGE SCALE GENOMIC DNA]</scope>
    <source>
        <strain evidence="12">JCM 18015</strain>
    </source>
</reference>
<dbReference type="InterPro" id="IPR023615">
    <property type="entry name" value="Cyt_c_Oxase_su1_BS"/>
</dbReference>
<dbReference type="PROSITE" id="PS50855">
    <property type="entry name" value="COX1"/>
    <property type="match status" value="1"/>
</dbReference>
<keyword evidence="3 7" id="KW-0812">Transmembrane</keyword>
<evidence type="ECO:0000313" key="12">
    <source>
        <dbReference type="Proteomes" id="UP001499910"/>
    </source>
</evidence>
<keyword evidence="12" id="KW-1185">Reference proteome</keyword>
<feature type="transmembrane region" description="Helical" evidence="9">
    <location>
        <begin position="559"/>
        <end position="586"/>
    </location>
</feature>
<evidence type="ECO:0000256" key="3">
    <source>
        <dbReference type="ARBA" id="ARBA00022692"/>
    </source>
</evidence>
<dbReference type="PANTHER" id="PTHR10422:SF18">
    <property type="entry name" value="CYTOCHROME C OXIDASE SUBUNIT 1"/>
    <property type="match status" value="1"/>
</dbReference>
<proteinExistence type="inferred from homology"/>
<feature type="transmembrane region" description="Helical" evidence="9">
    <location>
        <begin position="29"/>
        <end position="51"/>
    </location>
</feature>
<feature type="transmembrane region" description="Helical" evidence="9">
    <location>
        <begin position="412"/>
        <end position="435"/>
    </location>
</feature>
<evidence type="ECO:0000256" key="1">
    <source>
        <dbReference type="ARBA" id="ARBA00004141"/>
    </source>
</evidence>
<dbReference type="InterPro" id="IPR000883">
    <property type="entry name" value="Cyt_C_Oxase_1"/>
</dbReference>
<organism evidence="11 12">
    <name type="scientific">[Roseibacterium] beibuensis</name>
    <dbReference type="NCBI Taxonomy" id="1193142"/>
    <lineage>
        <taxon>Bacteria</taxon>
        <taxon>Pseudomonadati</taxon>
        <taxon>Pseudomonadota</taxon>
        <taxon>Alphaproteobacteria</taxon>
        <taxon>Rhodobacterales</taxon>
        <taxon>Roseobacteraceae</taxon>
        <taxon>Roseicyclus</taxon>
    </lineage>
</organism>
<evidence type="ECO:0000259" key="10">
    <source>
        <dbReference type="PROSITE" id="PS50855"/>
    </source>
</evidence>
<dbReference type="PANTHER" id="PTHR10422">
    <property type="entry name" value="CYTOCHROME C OXIDASE SUBUNIT 1"/>
    <property type="match status" value="1"/>
</dbReference>
<accession>A0ABP9KVK2</accession>
<keyword evidence="7" id="KW-0349">Heme</keyword>